<dbReference type="Proteomes" id="UP000293547">
    <property type="component" value="Unassembled WGS sequence"/>
</dbReference>
<evidence type="ECO:0000313" key="2">
    <source>
        <dbReference type="Proteomes" id="UP000293547"/>
    </source>
</evidence>
<gene>
    <name evidence="1" type="ORF">AG0111_0g12061</name>
</gene>
<keyword evidence="2" id="KW-1185">Reference proteome</keyword>
<name>A0ACB6F5L5_9PLEO</name>
<comment type="caution">
    <text evidence="1">The sequence shown here is derived from an EMBL/GenBank/DDBJ whole genome shotgun (WGS) entry which is preliminary data.</text>
</comment>
<sequence length="262" mass="30159">MCLATVVTCDHCRQEFCCALNICAEANRLGMIHLAKSIPDTRPGIEIANPQTDIHFLKVYQILEQERIQVMRCSRCERMSGLKPGPLRAEEAQQQRATNELANALDAYFGFDVHLLPMILPKLKELSNDTNCLKRENMALKKDNLILKKGHDILRRDIYQLKSSQIFRHVGEHDDRLDEIDEELDDLKAVIEKHAQRIRHYEGLENATEKMQIDDLNAALEGHSKRIEQLECLEGAMEEMKIDETKEDATDEAEWEDATFTE</sequence>
<accession>A0ACB6F5L5</accession>
<organism evidence="1 2">
    <name type="scientific">Alternaria gaisen</name>
    <dbReference type="NCBI Taxonomy" id="167740"/>
    <lineage>
        <taxon>Eukaryota</taxon>
        <taxon>Fungi</taxon>
        <taxon>Dikarya</taxon>
        <taxon>Ascomycota</taxon>
        <taxon>Pezizomycotina</taxon>
        <taxon>Dothideomycetes</taxon>
        <taxon>Pleosporomycetidae</taxon>
        <taxon>Pleosporales</taxon>
        <taxon>Pleosporineae</taxon>
        <taxon>Pleosporaceae</taxon>
        <taxon>Alternaria</taxon>
        <taxon>Alternaria sect. Alternaria</taxon>
    </lineage>
</organism>
<reference evidence="1 2" key="1">
    <citation type="journal article" date="2019" name="bioRxiv">
        <title>Genomics, evolutionary history and diagnostics of the Alternaria alternata species group including apple and Asian pear pathotypes.</title>
        <authorList>
            <person name="Armitage A.D."/>
            <person name="Cockerton H.M."/>
            <person name="Sreenivasaprasad S."/>
            <person name="Woodhall J.W."/>
            <person name="Lane C.R."/>
            <person name="Harrison R.J."/>
            <person name="Clarkson J.P."/>
        </authorList>
    </citation>
    <scope>NUCLEOTIDE SEQUENCE [LARGE SCALE GENOMIC DNA]</scope>
    <source>
        <strain evidence="1 2">FERA 650</strain>
    </source>
</reference>
<protein>
    <submittedName>
        <fullName evidence="1">Uncharacterized protein</fullName>
    </submittedName>
</protein>
<evidence type="ECO:0000313" key="1">
    <source>
        <dbReference type="EMBL" id="KAB2099709.1"/>
    </source>
</evidence>
<proteinExistence type="predicted"/>
<dbReference type="EMBL" id="PDWZ02000016">
    <property type="protein sequence ID" value="KAB2099709.1"/>
    <property type="molecule type" value="Genomic_DNA"/>
</dbReference>